<dbReference type="OrthoDB" id="515108at2"/>
<gene>
    <name evidence="1" type="ORF">SV7mr_29970</name>
</gene>
<dbReference type="Proteomes" id="UP000315003">
    <property type="component" value="Chromosome"/>
</dbReference>
<reference evidence="1 2" key="1">
    <citation type="submission" date="2019-02" db="EMBL/GenBank/DDBJ databases">
        <title>Deep-cultivation of Planctomycetes and their phenomic and genomic characterization uncovers novel biology.</title>
        <authorList>
            <person name="Wiegand S."/>
            <person name="Jogler M."/>
            <person name="Boedeker C."/>
            <person name="Pinto D."/>
            <person name="Vollmers J."/>
            <person name="Rivas-Marin E."/>
            <person name="Kohn T."/>
            <person name="Peeters S.H."/>
            <person name="Heuer A."/>
            <person name="Rast P."/>
            <person name="Oberbeckmann S."/>
            <person name="Bunk B."/>
            <person name="Jeske O."/>
            <person name="Meyerdierks A."/>
            <person name="Storesund J.E."/>
            <person name="Kallscheuer N."/>
            <person name="Luecker S."/>
            <person name="Lage O.M."/>
            <person name="Pohl T."/>
            <person name="Merkel B.J."/>
            <person name="Hornburger P."/>
            <person name="Mueller R.-W."/>
            <person name="Bruemmer F."/>
            <person name="Labrenz M."/>
            <person name="Spormann A.M."/>
            <person name="Op den Camp H."/>
            <person name="Overmann J."/>
            <person name="Amann R."/>
            <person name="Jetten M.S.M."/>
            <person name="Mascher T."/>
            <person name="Medema M.H."/>
            <person name="Devos D.P."/>
            <person name="Kaster A.-K."/>
            <person name="Ovreas L."/>
            <person name="Rohde M."/>
            <person name="Galperin M.Y."/>
            <person name="Jogler C."/>
        </authorList>
    </citation>
    <scope>NUCLEOTIDE SEQUENCE [LARGE SCALE GENOMIC DNA]</scope>
    <source>
        <strain evidence="1 2">SV_7m_r</strain>
    </source>
</reference>
<name>A0A517SWG0_9BACT</name>
<evidence type="ECO:0000313" key="1">
    <source>
        <dbReference type="EMBL" id="QDT60474.1"/>
    </source>
</evidence>
<sequence>MPNSINLSLTDELRAFVDANSGDVTHYATPSEFVRDLLRQQKVRQEATAARDAILGGYEDAAAGRTVPFKGDLRSLMKKVK</sequence>
<dbReference type="RefSeq" id="WP_145273220.1">
    <property type="nucleotide sequence ID" value="NZ_CP036272.1"/>
</dbReference>
<proteinExistence type="predicted"/>
<dbReference type="EMBL" id="CP036272">
    <property type="protein sequence ID" value="QDT60474.1"/>
    <property type="molecule type" value="Genomic_DNA"/>
</dbReference>
<accession>A0A517SWG0</accession>
<dbReference type="AlphaFoldDB" id="A0A517SWG0"/>
<evidence type="ECO:0008006" key="3">
    <source>
        <dbReference type="Google" id="ProtNLM"/>
    </source>
</evidence>
<protein>
    <recommendedName>
        <fullName evidence="3">Antitoxin ParD4</fullName>
    </recommendedName>
</protein>
<keyword evidence="2" id="KW-1185">Reference proteome</keyword>
<organism evidence="1 2">
    <name type="scientific">Stieleria bergensis</name>
    <dbReference type="NCBI Taxonomy" id="2528025"/>
    <lineage>
        <taxon>Bacteria</taxon>
        <taxon>Pseudomonadati</taxon>
        <taxon>Planctomycetota</taxon>
        <taxon>Planctomycetia</taxon>
        <taxon>Pirellulales</taxon>
        <taxon>Pirellulaceae</taxon>
        <taxon>Stieleria</taxon>
    </lineage>
</organism>
<evidence type="ECO:0000313" key="2">
    <source>
        <dbReference type="Proteomes" id="UP000315003"/>
    </source>
</evidence>